<dbReference type="PATRIC" id="fig|429727.3.peg.326"/>
<dbReference type="GO" id="GO:0005737">
    <property type="term" value="C:cytoplasm"/>
    <property type="evidence" value="ECO:0007669"/>
    <property type="project" value="TreeGrafter"/>
</dbReference>
<dbReference type="Proteomes" id="UP000033649">
    <property type="component" value="Unassembled WGS sequence"/>
</dbReference>
<dbReference type="PANTHER" id="PTHR43792">
    <property type="entry name" value="GNAT FAMILY, PUTATIVE (AFU_ORTHOLOGUE AFUA_3G00765)-RELATED-RELATED"/>
    <property type="match status" value="1"/>
</dbReference>
<evidence type="ECO:0000313" key="6">
    <source>
        <dbReference type="Proteomes" id="UP000033649"/>
    </source>
</evidence>
<dbReference type="Gene3D" id="3.40.630.30">
    <property type="match status" value="1"/>
</dbReference>
<reference evidence="5 6" key="1">
    <citation type="submission" date="2015-03" db="EMBL/GenBank/DDBJ databases">
        <authorList>
            <person name="Hassan Y."/>
            <person name="Lepp D."/>
            <person name="Li X.-Z."/>
            <person name="Zhou T."/>
        </authorList>
    </citation>
    <scope>NUCLEOTIDE SEQUENCE [LARGE SCALE GENOMIC DNA]</scope>
    <source>
        <strain evidence="5 6">IPL18</strain>
    </source>
</reference>
<dbReference type="PROSITE" id="PS51186">
    <property type="entry name" value="GNAT"/>
    <property type="match status" value="1"/>
</dbReference>
<keyword evidence="6" id="KW-1185">Reference proteome</keyword>
<accession>A0A0F5FJN2</accession>
<dbReference type="InterPro" id="IPR000182">
    <property type="entry name" value="GNAT_dom"/>
</dbReference>
<organism evidence="5 6">
    <name type="scientific">Devosia chinhatensis</name>
    <dbReference type="NCBI Taxonomy" id="429727"/>
    <lineage>
        <taxon>Bacteria</taxon>
        <taxon>Pseudomonadati</taxon>
        <taxon>Pseudomonadota</taxon>
        <taxon>Alphaproteobacteria</taxon>
        <taxon>Hyphomicrobiales</taxon>
        <taxon>Devosiaceae</taxon>
        <taxon>Devosia</taxon>
    </lineage>
</organism>
<keyword evidence="1 5" id="KW-0808">Transferase</keyword>
<dbReference type="STRING" id="429727.VE26_01525"/>
<dbReference type="SUPFAM" id="SSF55729">
    <property type="entry name" value="Acyl-CoA N-acyltransferases (Nat)"/>
    <property type="match status" value="1"/>
</dbReference>
<dbReference type="InterPro" id="IPR051531">
    <property type="entry name" value="N-acetyltransferase"/>
</dbReference>
<dbReference type="PANTHER" id="PTHR43792:SF8">
    <property type="entry name" value="[RIBOSOMAL PROTEIN US5]-ALANINE N-ACETYLTRANSFERASE"/>
    <property type="match status" value="1"/>
</dbReference>
<evidence type="ECO:0000313" key="5">
    <source>
        <dbReference type="EMBL" id="KKB08780.1"/>
    </source>
</evidence>
<dbReference type="EMBL" id="JZEY01000054">
    <property type="protein sequence ID" value="KKB08780.1"/>
    <property type="molecule type" value="Genomic_DNA"/>
</dbReference>
<name>A0A0F5FJN2_9HYPH</name>
<dbReference type="AlphaFoldDB" id="A0A0F5FJN2"/>
<evidence type="ECO:0000256" key="1">
    <source>
        <dbReference type="ARBA" id="ARBA00022679"/>
    </source>
</evidence>
<keyword evidence="2" id="KW-0012">Acyltransferase</keyword>
<dbReference type="OrthoDB" id="9801669at2"/>
<evidence type="ECO:0000259" key="4">
    <source>
        <dbReference type="PROSITE" id="PS51186"/>
    </source>
</evidence>
<evidence type="ECO:0000256" key="3">
    <source>
        <dbReference type="ARBA" id="ARBA00038502"/>
    </source>
</evidence>
<proteinExistence type="inferred from homology"/>
<dbReference type="RefSeq" id="WP_046103469.1">
    <property type="nucleotide sequence ID" value="NZ_JZEY01000054.1"/>
</dbReference>
<sequence>MLWPWSSPAPLIALRGSRVLLRLPQQRDYEEWSTLRRNSQDFLRPFEPRWTELDLARRVYSMRVRRARQEAEEGSDYSFFIFLTEGQREVLVGGITLSNIRRRAAQFVNLGYWMGQAHAGKGIMSEAVGVTLPFIFETLDLHRAHAAFLPTNTASRRVLEKNGFVEEGYAKHYLQINGRWEDHVLMGLTREHWEAVRMGHGGQYWVA</sequence>
<dbReference type="Pfam" id="PF13302">
    <property type="entry name" value="Acetyltransf_3"/>
    <property type="match status" value="1"/>
</dbReference>
<gene>
    <name evidence="5" type="ORF">VE26_01525</name>
</gene>
<comment type="similarity">
    <text evidence="3">Belongs to the acetyltransferase family. RimJ subfamily.</text>
</comment>
<dbReference type="GO" id="GO:0008999">
    <property type="term" value="F:protein-N-terminal-alanine acetyltransferase activity"/>
    <property type="evidence" value="ECO:0007669"/>
    <property type="project" value="TreeGrafter"/>
</dbReference>
<feature type="domain" description="N-acetyltransferase" evidence="4">
    <location>
        <begin position="41"/>
        <end position="191"/>
    </location>
</feature>
<comment type="caution">
    <text evidence="5">The sequence shown here is derived from an EMBL/GenBank/DDBJ whole genome shotgun (WGS) entry which is preliminary data.</text>
</comment>
<evidence type="ECO:0000256" key="2">
    <source>
        <dbReference type="ARBA" id="ARBA00023315"/>
    </source>
</evidence>
<dbReference type="InterPro" id="IPR016181">
    <property type="entry name" value="Acyl_CoA_acyltransferase"/>
</dbReference>
<protein>
    <submittedName>
        <fullName evidence="5">GCN5 family acetyltransferase</fullName>
    </submittedName>
</protein>